<evidence type="ECO:0000313" key="3">
    <source>
        <dbReference type="EMBL" id="CAF1642661.1"/>
    </source>
</evidence>
<protein>
    <submittedName>
        <fullName evidence="2">Uncharacterized protein</fullName>
    </submittedName>
</protein>
<reference evidence="2" key="1">
    <citation type="submission" date="2021-02" db="EMBL/GenBank/DDBJ databases">
        <authorList>
            <person name="Nowell W R."/>
        </authorList>
    </citation>
    <scope>NUCLEOTIDE SEQUENCE</scope>
</reference>
<dbReference type="EMBL" id="CAJNOI010002855">
    <property type="protein sequence ID" value="CAF1495209.1"/>
    <property type="molecule type" value="Genomic_DNA"/>
</dbReference>
<proteinExistence type="predicted"/>
<feature type="region of interest" description="Disordered" evidence="1">
    <location>
        <begin position="1"/>
        <end position="49"/>
    </location>
</feature>
<comment type="caution">
    <text evidence="2">The sequence shown here is derived from an EMBL/GenBank/DDBJ whole genome shotgun (WGS) entry which is preliminary data.</text>
</comment>
<gene>
    <name evidence="2" type="ORF">BJG266_LOCUS42844</name>
    <name evidence="3" type="ORF">QVE165_LOCUS59742</name>
</gene>
<evidence type="ECO:0000313" key="4">
    <source>
        <dbReference type="Proteomes" id="UP000663832"/>
    </source>
</evidence>
<accession>A0A815SW30</accession>
<dbReference type="EMBL" id="CAJNOM010003187">
    <property type="protein sequence ID" value="CAF1642661.1"/>
    <property type="molecule type" value="Genomic_DNA"/>
</dbReference>
<evidence type="ECO:0000256" key="1">
    <source>
        <dbReference type="SAM" id="MobiDB-lite"/>
    </source>
</evidence>
<organism evidence="2 5">
    <name type="scientific">Adineta steineri</name>
    <dbReference type="NCBI Taxonomy" id="433720"/>
    <lineage>
        <taxon>Eukaryota</taxon>
        <taxon>Metazoa</taxon>
        <taxon>Spiralia</taxon>
        <taxon>Gnathifera</taxon>
        <taxon>Rotifera</taxon>
        <taxon>Eurotatoria</taxon>
        <taxon>Bdelloidea</taxon>
        <taxon>Adinetida</taxon>
        <taxon>Adinetidae</taxon>
        <taxon>Adineta</taxon>
    </lineage>
</organism>
<keyword evidence="4" id="KW-1185">Reference proteome</keyword>
<evidence type="ECO:0000313" key="5">
    <source>
        <dbReference type="Proteomes" id="UP000663877"/>
    </source>
</evidence>
<name>A0A815SW30_9BILA</name>
<evidence type="ECO:0000313" key="2">
    <source>
        <dbReference type="EMBL" id="CAF1495209.1"/>
    </source>
</evidence>
<sequence>MYTSPSSSSSPDILPCFSSSSTSPSSSSRSSNVTSSSSRSSNITSSSSVQLVNVSHTDAYDTIEKYTTDTITICLKYKKTKYTKALFKNYDAR</sequence>
<dbReference type="Proteomes" id="UP000663877">
    <property type="component" value="Unassembled WGS sequence"/>
</dbReference>
<dbReference type="AlphaFoldDB" id="A0A815SW30"/>
<dbReference type="Proteomes" id="UP000663832">
    <property type="component" value="Unassembled WGS sequence"/>
</dbReference>